<reference evidence="4 5" key="1">
    <citation type="submission" date="2019-07" db="EMBL/GenBank/DDBJ databases">
        <title>Whole genome shotgun sequence of Cellulomonas composti NBRC 100758.</title>
        <authorList>
            <person name="Hosoyama A."/>
            <person name="Uohara A."/>
            <person name="Ohji S."/>
            <person name="Ichikawa N."/>
        </authorList>
    </citation>
    <scope>NUCLEOTIDE SEQUENCE [LARGE SCALE GENOMIC DNA]</scope>
    <source>
        <strain evidence="4 5">NBRC 100758</strain>
    </source>
</reference>
<evidence type="ECO:0000256" key="1">
    <source>
        <dbReference type="ARBA" id="ARBA00022679"/>
    </source>
</evidence>
<dbReference type="SUPFAM" id="SSF53448">
    <property type="entry name" value="Nucleotide-diphospho-sugar transferases"/>
    <property type="match status" value="1"/>
</dbReference>
<sequence>MSSDVVVAVLTAAGSGSRLGHELPKALVPVGDEPLVRHAARRLLAADALGCEVAAVVVTAPASYVDEFRVALAGLPRVVVVPGGSTRQASVAAGLAALTVPRDRSAGTDGPSDDDPPDDGPSDDDGVVVLVHDAARAFAPPVLVARVVAAVRAGHPAVVPGLAVADTIKRVEAPDASGAARVADTVPRAQLRAVQTPQGFDLTLLRRAHAAAADAAHDETLAASDDAGLVERLGEPVWVVAGDPRAAKVTTAHDLAMAAFLAADEEDA</sequence>
<evidence type="ECO:0000256" key="2">
    <source>
        <dbReference type="ARBA" id="ARBA00022695"/>
    </source>
</evidence>
<evidence type="ECO:0000313" key="4">
    <source>
        <dbReference type="EMBL" id="GEL95746.1"/>
    </source>
</evidence>
<keyword evidence="5" id="KW-1185">Reference proteome</keyword>
<dbReference type="PROSITE" id="PS01295">
    <property type="entry name" value="ISPD"/>
    <property type="match status" value="1"/>
</dbReference>
<gene>
    <name evidence="4" type="primary">ispD</name>
    <name evidence="4" type="ORF">CCO02nite_24040</name>
</gene>
<dbReference type="GO" id="GO:0008299">
    <property type="term" value="P:isoprenoid biosynthetic process"/>
    <property type="evidence" value="ECO:0007669"/>
    <property type="project" value="InterPro"/>
</dbReference>
<dbReference type="InterPro" id="IPR018294">
    <property type="entry name" value="ISPD_synthase_CS"/>
</dbReference>
<evidence type="ECO:0000313" key="5">
    <source>
        <dbReference type="Proteomes" id="UP000321720"/>
    </source>
</evidence>
<dbReference type="Pfam" id="PF01128">
    <property type="entry name" value="IspD"/>
    <property type="match status" value="2"/>
</dbReference>
<dbReference type="GO" id="GO:0050518">
    <property type="term" value="F:2-C-methyl-D-erythritol 4-phosphate cytidylyltransferase activity"/>
    <property type="evidence" value="ECO:0007669"/>
    <property type="project" value="TreeGrafter"/>
</dbReference>
<dbReference type="InterPro" id="IPR034683">
    <property type="entry name" value="IspD/TarI"/>
</dbReference>
<dbReference type="Proteomes" id="UP000321720">
    <property type="component" value="Unassembled WGS sequence"/>
</dbReference>
<keyword evidence="2 4" id="KW-0548">Nucleotidyltransferase</keyword>
<name>A0A511JCT2_9CELL</name>
<dbReference type="InterPro" id="IPR050088">
    <property type="entry name" value="IspD/TarI_cytidylyltransf_bact"/>
</dbReference>
<dbReference type="InterPro" id="IPR029044">
    <property type="entry name" value="Nucleotide-diphossugar_trans"/>
</dbReference>
<keyword evidence="1 4" id="KW-0808">Transferase</keyword>
<dbReference type="PANTHER" id="PTHR32125">
    <property type="entry name" value="2-C-METHYL-D-ERYTHRITOL 4-PHOSPHATE CYTIDYLYLTRANSFERASE, CHLOROPLASTIC"/>
    <property type="match status" value="1"/>
</dbReference>
<feature type="compositionally biased region" description="Acidic residues" evidence="3">
    <location>
        <begin position="111"/>
        <end position="126"/>
    </location>
</feature>
<protein>
    <submittedName>
        <fullName evidence="4">2-C-methyl-D-erythritol 4-phosphate cytidylyltransferase</fullName>
    </submittedName>
</protein>
<dbReference type="Gene3D" id="3.90.550.10">
    <property type="entry name" value="Spore Coat Polysaccharide Biosynthesis Protein SpsA, Chain A"/>
    <property type="match status" value="1"/>
</dbReference>
<accession>A0A511JCT2</accession>
<dbReference type="PANTHER" id="PTHR32125:SF4">
    <property type="entry name" value="2-C-METHYL-D-ERYTHRITOL 4-PHOSPHATE CYTIDYLYLTRANSFERASE, CHLOROPLASTIC"/>
    <property type="match status" value="1"/>
</dbReference>
<dbReference type="EMBL" id="BJWG01000011">
    <property type="protein sequence ID" value="GEL95746.1"/>
    <property type="molecule type" value="Genomic_DNA"/>
</dbReference>
<feature type="region of interest" description="Disordered" evidence="3">
    <location>
        <begin position="100"/>
        <end position="126"/>
    </location>
</feature>
<proteinExistence type="predicted"/>
<evidence type="ECO:0000256" key="3">
    <source>
        <dbReference type="SAM" id="MobiDB-lite"/>
    </source>
</evidence>
<dbReference type="AlphaFoldDB" id="A0A511JCT2"/>
<dbReference type="RefSeq" id="WP_246117521.1">
    <property type="nucleotide sequence ID" value="NZ_BJWG01000011.1"/>
</dbReference>
<comment type="caution">
    <text evidence="4">The sequence shown here is derived from an EMBL/GenBank/DDBJ whole genome shotgun (WGS) entry which is preliminary data.</text>
</comment>
<organism evidence="4 5">
    <name type="scientific">Cellulomonas composti</name>
    <dbReference type="NCBI Taxonomy" id="266130"/>
    <lineage>
        <taxon>Bacteria</taxon>
        <taxon>Bacillati</taxon>
        <taxon>Actinomycetota</taxon>
        <taxon>Actinomycetes</taxon>
        <taxon>Micrococcales</taxon>
        <taxon>Cellulomonadaceae</taxon>
        <taxon>Cellulomonas</taxon>
    </lineage>
</organism>